<evidence type="ECO:0000256" key="1">
    <source>
        <dbReference type="SAM" id="Phobius"/>
    </source>
</evidence>
<keyword evidence="1" id="KW-0472">Membrane</keyword>
<reference evidence="4" key="2">
    <citation type="journal article" date="2011" name="J. Bacteriol.">
        <title>Complete genome sequence of Cronobacter turicensis LMG 23827, a food-borne pathogen causing deaths in neonates.</title>
        <authorList>
            <person name="Stephan R."/>
            <person name="Lehner A."/>
            <person name="Tischler P."/>
            <person name="Rattei T."/>
        </authorList>
    </citation>
    <scope>NUCLEOTIDE SEQUENCE [LARGE SCALE GENOMIC DNA]</scope>
    <source>
        <strain evidence="4">DSM 18703 / CCUG 55852 / LMG 23827 / z3032</strain>
    </source>
</reference>
<proteinExistence type="predicted"/>
<organism evidence="3 4">
    <name type="scientific">Cronobacter turicensis (strain DSM 18703 / CCUG 55852 / LMG 23827 / z3032)</name>
    <dbReference type="NCBI Taxonomy" id="693216"/>
    <lineage>
        <taxon>Bacteria</taxon>
        <taxon>Pseudomonadati</taxon>
        <taxon>Pseudomonadota</taxon>
        <taxon>Gammaproteobacteria</taxon>
        <taxon>Enterobacterales</taxon>
        <taxon>Enterobacteriaceae</taxon>
        <taxon>Cronobacter</taxon>
    </lineage>
</organism>
<keyword evidence="1" id="KW-1133">Transmembrane helix</keyword>
<name>C9XWP2_CROTZ</name>
<dbReference type="PATRIC" id="fig|693216.3.peg.2733"/>
<evidence type="ECO:0000313" key="4">
    <source>
        <dbReference type="Proteomes" id="UP000002069"/>
    </source>
</evidence>
<feature type="transmembrane region" description="Helical" evidence="1">
    <location>
        <begin position="103"/>
        <end position="134"/>
    </location>
</feature>
<reference evidence="3 4" key="1">
    <citation type="journal article" date="2010" name="J. Bacteriol.">
        <title>Complete Genome Sequence of Cronobacter turicensis LMG 23827, a foodborne pathogen causing deaths in neonates.</title>
        <authorList>
            <person name="Stephan R."/>
            <person name="Lehner A."/>
            <person name="Tischler P."/>
            <person name="Rattei T."/>
        </authorList>
    </citation>
    <scope>NUCLEOTIDE SEQUENCE [LARGE SCALE GENOMIC DNA]</scope>
    <source>
        <strain evidence="4">DSM 18703 / CCUG 55852 / LMG 23827 / z3032</strain>
    </source>
</reference>
<protein>
    <recommendedName>
        <fullName evidence="2">DUF1468 domain-containing protein</fullName>
    </recommendedName>
</protein>
<dbReference type="KEGG" id="ctu:CTU_28890"/>
<dbReference type="Pfam" id="PF07331">
    <property type="entry name" value="TctB"/>
    <property type="match status" value="1"/>
</dbReference>
<dbReference type="HOGENOM" id="CLU_110735_3_1_6"/>
<feature type="domain" description="DUF1468" evidence="2">
    <location>
        <begin position="11"/>
        <end position="143"/>
    </location>
</feature>
<gene>
    <name evidence="3" type="ordered locus">Ctu_28890</name>
</gene>
<evidence type="ECO:0000259" key="2">
    <source>
        <dbReference type="Pfam" id="PF07331"/>
    </source>
</evidence>
<accession>C9XWP2</accession>
<feature type="transmembrane region" description="Helical" evidence="1">
    <location>
        <begin position="43"/>
        <end position="61"/>
    </location>
</feature>
<dbReference type="InterPro" id="IPR009936">
    <property type="entry name" value="DUF1468"/>
</dbReference>
<keyword evidence="1" id="KW-0812">Transmembrane</keyword>
<sequence length="149" mass="16415">MAQEDVMSDRIFAGIWIVLCIGGLFVAWQIHSEYAYEPVGPRPFPMGIIALMLLCAVLLLLRQPDVVAWPHHAVLQRLVVMVIVLLLYAWGFEWLGFPLATALLTAVIGMLFGAQLPAALVSGVVMGGVLWYAFDRLLDVTLPLGAWLN</sequence>
<dbReference type="Proteomes" id="UP000002069">
    <property type="component" value="Chromosome"/>
</dbReference>
<feature type="transmembrane region" description="Helical" evidence="1">
    <location>
        <begin position="73"/>
        <end position="91"/>
    </location>
</feature>
<evidence type="ECO:0000313" key="3">
    <source>
        <dbReference type="EMBL" id="CBA32386.1"/>
    </source>
</evidence>
<feature type="transmembrane region" description="Helical" evidence="1">
    <location>
        <begin position="12"/>
        <end position="31"/>
    </location>
</feature>
<dbReference type="AlphaFoldDB" id="C9XWP2"/>
<keyword evidence="4" id="KW-1185">Reference proteome</keyword>
<dbReference type="EMBL" id="FN543093">
    <property type="protein sequence ID" value="CBA32386.1"/>
    <property type="molecule type" value="Genomic_DNA"/>
</dbReference>